<comment type="caution">
    <text evidence="1">The sequence shown here is derived from an EMBL/GenBank/DDBJ whole genome shotgun (WGS) entry which is preliminary data.</text>
</comment>
<dbReference type="AlphaFoldDB" id="X6NC35"/>
<sequence length="146" mass="17485">MNYTNKNLQYALFLAKGKYNLKHPQGSNCKKKEFFLNVQNETQTTEQKRKVKKKVLKKFPRPYHIFLKRARGEKRKDEITLSKSFMSKIEFCLCTFFLPFLHNPTFNNFSFLQKKKIIMQTGNFFTQKKKKIIQSTNKNKQKTTTK</sequence>
<gene>
    <name evidence="1" type="ORF">RFI_13739</name>
</gene>
<reference evidence="1 2" key="1">
    <citation type="journal article" date="2013" name="Curr. Biol.">
        <title>The Genome of the Foraminiferan Reticulomyxa filosa.</title>
        <authorList>
            <person name="Glockner G."/>
            <person name="Hulsmann N."/>
            <person name="Schleicher M."/>
            <person name="Noegel A.A."/>
            <person name="Eichinger L."/>
            <person name="Gallinger C."/>
            <person name="Pawlowski J."/>
            <person name="Sierra R."/>
            <person name="Euteneuer U."/>
            <person name="Pillet L."/>
            <person name="Moustafa A."/>
            <person name="Platzer M."/>
            <person name="Groth M."/>
            <person name="Szafranski K."/>
            <person name="Schliwa M."/>
        </authorList>
    </citation>
    <scope>NUCLEOTIDE SEQUENCE [LARGE SCALE GENOMIC DNA]</scope>
</reference>
<keyword evidence="2" id="KW-1185">Reference proteome</keyword>
<dbReference type="Proteomes" id="UP000023152">
    <property type="component" value="Unassembled WGS sequence"/>
</dbReference>
<accession>X6NC35</accession>
<evidence type="ECO:0000313" key="2">
    <source>
        <dbReference type="Proteomes" id="UP000023152"/>
    </source>
</evidence>
<dbReference type="EMBL" id="ASPP01009926">
    <property type="protein sequence ID" value="ETO23443.1"/>
    <property type="molecule type" value="Genomic_DNA"/>
</dbReference>
<proteinExistence type="predicted"/>
<name>X6NC35_RETFI</name>
<protein>
    <submittedName>
        <fullName evidence="1">Uncharacterized protein</fullName>
    </submittedName>
</protein>
<organism evidence="1 2">
    <name type="scientific">Reticulomyxa filosa</name>
    <dbReference type="NCBI Taxonomy" id="46433"/>
    <lineage>
        <taxon>Eukaryota</taxon>
        <taxon>Sar</taxon>
        <taxon>Rhizaria</taxon>
        <taxon>Retaria</taxon>
        <taxon>Foraminifera</taxon>
        <taxon>Monothalamids</taxon>
        <taxon>Reticulomyxidae</taxon>
        <taxon>Reticulomyxa</taxon>
    </lineage>
</organism>
<evidence type="ECO:0000313" key="1">
    <source>
        <dbReference type="EMBL" id="ETO23443.1"/>
    </source>
</evidence>